<sequence length="114" mass="12695">MTNLNQRSAANTTECENDQHEYALAVKAYLDGALEGGLAYLNSTFGAGPHYQQSCPLEVEFMWDEPEFKRIALIDLRTVLLEKFADDPEFHKEAIVAAANAMRNFAGELDALVK</sequence>
<comment type="caution">
    <text evidence="1">The sequence shown here is derived from an EMBL/GenBank/DDBJ whole genome shotgun (WGS) entry which is preliminary data.</text>
</comment>
<evidence type="ECO:0000313" key="1">
    <source>
        <dbReference type="EMBL" id="MFC3110882.1"/>
    </source>
</evidence>
<organism evidence="1 2">
    <name type="scientific">Undibacterium arcticum</name>
    <dbReference type="NCBI Taxonomy" id="1762892"/>
    <lineage>
        <taxon>Bacteria</taxon>
        <taxon>Pseudomonadati</taxon>
        <taxon>Pseudomonadota</taxon>
        <taxon>Betaproteobacteria</taxon>
        <taxon>Burkholderiales</taxon>
        <taxon>Oxalobacteraceae</taxon>
        <taxon>Undibacterium</taxon>
    </lineage>
</organism>
<proteinExistence type="predicted"/>
<dbReference type="RefSeq" id="WP_390329578.1">
    <property type="nucleotide sequence ID" value="NZ_JBHRTP010000091.1"/>
</dbReference>
<keyword evidence="2" id="KW-1185">Reference proteome</keyword>
<name>A0ABV7FAZ7_9BURK</name>
<protein>
    <submittedName>
        <fullName evidence="1">Uncharacterized protein</fullName>
    </submittedName>
</protein>
<evidence type="ECO:0000313" key="2">
    <source>
        <dbReference type="Proteomes" id="UP001595530"/>
    </source>
</evidence>
<dbReference type="EMBL" id="JBHRTP010000091">
    <property type="protein sequence ID" value="MFC3110882.1"/>
    <property type="molecule type" value="Genomic_DNA"/>
</dbReference>
<accession>A0ABV7FAZ7</accession>
<dbReference type="Proteomes" id="UP001595530">
    <property type="component" value="Unassembled WGS sequence"/>
</dbReference>
<gene>
    <name evidence="1" type="ORF">ACFOFO_23500</name>
</gene>
<reference evidence="2" key="1">
    <citation type="journal article" date="2019" name="Int. J. Syst. Evol. Microbiol.">
        <title>The Global Catalogue of Microorganisms (GCM) 10K type strain sequencing project: providing services to taxonomists for standard genome sequencing and annotation.</title>
        <authorList>
            <consortium name="The Broad Institute Genomics Platform"/>
            <consortium name="The Broad Institute Genome Sequencing Center for Infectious Disease"/>
            <person name="Wu L."/>
            <person name="Ma J."/>
        </authorList>
    </citation>
    <scope>NUCLEOTIDE SEQUENCE [LARGE SCALE GENOMIC DNA]</scope>
    <source>
        <strain evidence="2">KCTC 42986</strain>
    </source>
</reference>